<accession>A0AAE0FCX7</accession>
<dbReference type="Proteomes" id="UP001190700">
    <property type="component" value="Unassembled WGS sequence"/>
</dbReference>
<keyword evidence="2" id="KW-1185">Reference proteome</keyword>
<comment type="caution">
    <text evidence="1">The sequence shown here is derived from an EMBL/GenBank/DDBJ whole genome shotgun (WGS) entry which is preliminary data.</text>
</comment>
<evidence type="ECO:0000313" key="1">
    <source>
        <dbReference type="EMBL" id="KAK3257378.1"/>
    </source>
</evidence>
<gene>
    <name evidence="1" type="ORF">CYMTET_33532</name>
</gene>
<feature type="non-terminal residue" evidence="1">
    <location>
        <position position="107"/>
    </location>
</feature>
<name>A0AAE0FCX7_9CHLO</name>
<protein>
    <submittedName>
        <fullName evidence="1">Uncharacterized protein</fullName>
    </submittedName>
</protein>
<sequence length="107" mass="11163">GCCAISAWAAFPSLGRAAAPSRPGEPSPRLAGLLRHLGLGSLPLAWQGCCAISAWAALFASLSQEVAARHLKESGDFLRLGWNRSSVPLRTCTTCPTPTCLWPTCGG</sequence>
<reference evidence="1 2" key="1">
    <citation type="journal article" date="2015" name="Genome Biol. Evol.">
        <title>Comparative Genomics of a Bacterivorous Green Alga Reveals Evolutionary Causalities and Consequences of Phago-Mixotrophic Mode of Nutrition.</title>
        <authorList>
            <person name="Burns J.A."/>
            <person name="Paasch A."/>
            <person name="Narechania A."/>
            <person name="Kim E."/>
        </authorList>
    </citation>
    <scope>NUCLEOTIDE SEQUENCE [LARGE SCALE GENOMIC DNA]</scope>
    <source>
        <strain evidence="1 2">PLY_AMNH</strain>
    </source>
</reference>
<dbReference type="AlphaFoldDB" id="A0AAE0FCX7"/>
<feature type="non-terminal residue" evidence="1">
    <location>
        <position position="1"/>
    </location>
</feature>
<proteinExistence type="predicted"/>
<evidence type="ECO:0000313" key="2">
    <source>
        <dbReference type="Proteomes" id="UP001190700"/>
    </source>
</evidence>
<dbReference type="EMBL" id="LGRX02020574">
    <property type="protein sequence ID" value="KAK3257378.1"/>
    <property type="molecule type" value="Genomic_DNA"/>
</dbReference>
<organism evidence="1 2">
    <name type="scientific">Cymbomonas tetramitiformis</name>
    <dbReference type="NCBI Taxonomy" id="36881"/>
    <lineage>
        <taxon>Eukaryota</taxon>
        <taxon>Viridiplantae</taxon>
        <taxon>Chlorophyta</taxon>
        <taxon>Pyramimonadophyceae</taxon>
        <taxon>Pyramimonadales</taxon>
        <taxon>Pyramimonadaceae</taxon>
        <taxon>Cymbomonas</taxon>
    </lineage>
</organism>